<keyword evidence="3" id="KW-1185">Reference proteome</keyword>
<gene>
    <name evidence="2" type="ORF">HAX54_017470</name>
</gene>
<comment type="caution">
    <text evidence="2">The sequence shown here is derived from an EMBL/GenBank/DDBJ whole genome shotgun (WGS) entry which is preliminary data.</text>
</comment>
<evidence type="ECO:0000313" key="2">
    <source>
        <dbReference type="EMBL" id="MCD9559506.1"/>
    </source>
</evidence>
<sequence length="96" mass="10425">MAAMRELLRGFPRPPTGDRLSSTAVVYPKGLQGAIASLDQVHAELQVDLRERKGSSTPRTSSSSVAREDIQQSSFLSRFEEKEADELSNGSDEASS</sequence>
<reference evidence="2 3" key="1">
    <citation type="journal article" date="2021" name="BMC Genomics">
        <title>Datura genome reveals duplications of psychoactive alkaloid biosynthetic genes and high mutation rate following tissue culture.</title>
        <authorList>
            <person name="Rajewski A."/>
            <person name="Carter-House D."/>
            <person name="Stajich J."/>
            <person name="Litt A."/>
        </authorList>
    </citation>
    <scope>NUCLEOTIDE SEQUENCE [LARGE SCALE GENOMIC DNA]</scope>
    <source>
        <strain evidence="2">AR-01</strain>
    </source>
</reference>
<evidence type="ECO:0000313" key="3">
    <source>
        <dbReference type="Proteomes" id="UP000823775"/>
    </source>
</evidence>
<dbReference type="EMBL" id="JACEIK010002158">
    <property type="protein sequence ID" value="MCD9559506.1"/>
    <property type="molecule type" value="Genomic_DNA"/>
</dbReference>
<name>A0ABS8UMG4_DATST</name>
<accession>A0ABS8UMG4</accession>
<protein>
    <submittedName>
        <fullName evidence="2">Uncharacterized protein</fullName>
    </submittedName>
</protein>
<proteinExistence type="predicted"/>
<evidence type="ECO:0000256" key="1">
    <source>
        <dbReference type="SAM" id="MobiDB-lite"/>
    </source>
</evidence>
<dbReference type="Proteomes" id="UP000823775">
    <property type="component" value="Unassembled WGS sequence"/>
</dbReference>
<feature type="compositionally biased region" description="Low complexity" evidence="1">
    <location>
        <begin position="55"/>
        <end position="64"/>
    </location>
</feature>
<feature type="region of interest" description="Disordered" evidence="1">
    <location>
        <begin position="1"/>
        <end position="21"/>
    </location>
</feature>
<organism evidence="2 3">
    <name type="scientific">Datura stramonium</name>
    <name type="common">Jimsonweed</name>
    <name type="synonym">Common thornapple</name>
    <dbReference type="NCBI Taxonomy" id="4076"/>
    <lineage>
        <taxon>Eukaryota</taxon>
        <taxon>Viridiplantae</taxon>
        <taxon>Streptophyta</taxon>
        <taxon>Embryophyta</taxon>
        <taxon>Tracheophyta</taxon>
        <taxon>Spermatophyta</taxon>
        <taxon>Magnoliopsida</taxon>
        <taxon>eudicotyledons</taxon>
        <taxon>Gunneridae</taxon>
        <taxon>Pentapetalae</taxon>
        <taxon>asterids</taxon>
        <taxon>lamiids</taxon>
        <taxon>Solanales</taxon>
        <taxon>Solanaceae</taxon>
        <taxon>Solanoideae</taxon>
        <taxon>Datureae</taxon>
        <taxon>Datura</taxon>
    </lineage>
</organism>
<feature type="region of interest" description="Disordered" evidence="1">
    <location>
        <begin position="49"/>
        <end position="96"/>
    </location>
</feature>